<dbReference type="GO" id="GO:0007265">
    <property type="term" value="P:Ras protein signal transduction"/>
    <property type="evidence" value="ECO:0007669"/>
    <property type="project" value="TreeGrafter"/>
</dbReference>
<gene>
    <name evidence="10" type="ORF">EW145_g522</name>
</gene>
<evidence type="ECO:0000313" key="11">
    <source>
        <dbReference type="Proteomes" id="UP000308199"/>
    </source>
</evidence>
<dbReference type="Gene3D" id="2.20.70.10">
    <property type="match status" value="1"/>
</dbReference>
<dbReference type="Proteomes" id="UP000308199">
    <property type="component" value="Unassembled WGS sequence"/>
</dbReference>
<dbReference type="SMART" id="SM00229">
    <property type="entry name" value="RasGEFN"/>
    <property type="match status" value="1"/>
</dbReference>
<evidence type="ECO:0000256" key="3">
    <source>
        <dbReference type="PROSITE-ProRule" id="PRU00168"/>
    </source>
</evidence>
<comment type="caution">
    <text evidence="10">The sequence shown here is derived from an EMBL/GenBank/DDBJ whole genome shotgun (WGS) entry which is preliminary data.</text>
</comment>
<dbReference type="GO" id="GO:0005085">
    <property type="term" value="F:guanyl-nucleotide exchange factor activity"/>
    <property type="evidence" value="ECO:0007669"/>
    <property type="project" value="UniProtKB-KW"/>
</dbReference>
<dbReference type="PROSITE" id="PS50009">
    <property type="entry name" value="RASGEF_CAT"/>
    <property type="match status" value="1"/>
</dbReference>
<dbReference type="SUPFAM" id="SSF50044">
    <property type="entry name" value="SH3-domain"/>
    <property type="match status" value="1"/>
</dbReference>
<dbReference type="PROSITE" id="PS50020">
    <property type="entry name" value="WW_DOMAIN_2"/>
    <property type="match status" value="1"/>
</dbReference>
<organism evidence="10 11">
    <name type="scientific">Phellinidium pouzarii</name>
    <dbReference type="NCBI Taxonomy" id="167371"/>
    <lineage>
        <taxon>Eukaryota</taxon>
        <taxon>Fungi</taxon>
        <taxon>Dikarya</taxon>
        <taxon>Basidiomycota</taxon>
        <taxon>Agaricomycotina</taxon>
        <taxon>Agaricomycetes</taxon>
        <taxon>Hymenochaetales</taxon>
        <taxon>Hymenochaetaceae</taxon>
        <taxon>Phellinidium</taxon>
    </lineage>
</organism>
<sequence length="1359" mass="152138">MASVAAMMYGSDRATHTVEENTQAVDDQLLPTFYCRALYDYQSTDGSSLSFYRGDIIEVLTQLESGWWDGLLGEERGWFPSNYVQPISDAEAEAEFTPQYPMRANEVHDSAVDVSQQVRTGGSEQDSDWLQEELDYEQRTNGFENLTNVDVRVHGASNDFWLPQVDSNGQIFYVNSQTGERSRDLPTEQGDEVLSNDLGPLSSPTNPRAANRAGTLNQYTGRVDIFTSTNSHSASHQAGFGITKRSGTPEPWTKRLADDGMTYYYFNKLTGKIQWTRPAIENGPTHAPAAAPPPVIYSDDLQQTSRQFTAGSSITSGYASTSDTLFTEARLRANSMTSQNRSSSKRDSVYSDDSDIHPREPDVLDRLPQALNGGDSRFGVDPDLTPAERASEIIQEALAPPEPESIDKLSDLTRDAIIVVMASVDDNGLPKGLEHDKEVEHNVASVVVAVRNLLYVSCALSGPLPNTLGEREAGATAVAQQLQAQLKTSQRKVTATLSKLVLSARAVRYKREAFTSEMMMRVEQDAADLQRAVDNFVSEVKKQYSRTAIKQLHQRIGRKRLRGVFDLQHLGPGLPGAGAAASWKGFGYVNVDEGHGLPKTLLNDDAVSEARTLLHSLDDKLADILLTHAQSVLAELSSFVVFLIDVNICQEVDVGSLRNEHGPPNPEDPYVQAVNDARSILRRFEAVMQSLYDDGQSLIFSLYGSARVLKSGANMAVVFLENLLAISREQVAQENRFRESMALRISRMSVMDDKHISNLLPGLDPADEAEDVVDIDFAFRKGTTRLAIGGIDSFLPDQTDVTSPRIPQDAIDDRIQNNTENDNYNRSPPLPRVDPLDQDLADDELVPIVLEKGPPRATKIRNFFGEDAPERYIDIANADLKPWYLRTEHSKEELMLHPDGGIRAGTMPALVERLTSHEYTDPVFIRTFLMTYKSFTTLNELFDLLVKRFWIQPPDGLKPKELEEWTKLKQQHVRFRVINTFKTMVTDDQVLVDDDLYILDRIKDFLLSPEVATSPASKNLLSIIDRKKQGDLKPLTLTPPTSFPPPSIIPKGMNKNRLKLLDIDPLELARQLTIIEFALYRKIKAIECLQRSREQKVGEHKDHITDVIQMTNKIANWVNSTILSKEDSRKRAALVKQFISIADVCLCYLSVNELVVDCVCILKRCRNLHNFSSMAAIISGLNSPPIRRLKRTWEQVSGRFMSQLGTCEMTLDSTKNFTNYKATLAQTNPPGIPFIGEPSVFTRYAIGVLDYFATITLGVYLTTLTFINDGSKDKLPGNLVNFGKRQRAAEIIREIQHWQSKDFNLAPLPPILAFVEEALSSFSDTVDWGEQFWNLSLEREPRERDDEKMARLLQESGFL</sequence>
<dbReference type="FunFam" id="2.30.30.40:FF:000072">
    <property type="entry name" value="Unconventional Myosin IB"/>
    <property type="match status" value="1"/>
</dbReference>
<evidence type="ECO:0000256" key="5">
    <source>
        <dbReference type="SAM" id="MobiDB-lite"/>
    </source>
</evidence>
<proteinExistence type="predicted"/>
<dbReference type="SMART" id="SM00326">
    <property type="entry name" value="SH3"/>
    <property type="match status" value="1"/>
</dbReference>
<keyword evidence="2 3" id="KW-0344">Guanine-nucleotide releasing factor</keyword>
<dbReference type="Pfam" id="PF00618">
    <property type="entry name" value="RasGEF_N"/>
    <property type="match status" value="1"/>
</dbReference>
<dbReference type="InterPro" id="IPR001202">
    <property type="entry name" value="WW_dom"/>
</dbReference>
<dbReference type="EMBL" id="SGPK01000010">
    <property type="protein sequence ID" value="THH11669.1"/>
    <property type="molecule type" value="Genomic_DNA"/>
</dbReference>
<dbReference type="SUPFAM" id="SSF48366">
    <property type="entry name" value="Ras GEF"/>
    <property type="match status" value="1"/>
</dbReference>
<feature type="domain" description="WW" evidence="8">
    <location>
        <begin position="246"/>
        <end position="280"/>
    </location>
</feature>
<dbReference type="CDD" id="cd11883">
    <property type="entry name" value="SH3_Sdc25"/>
    <property type="match status" value="1"/>
</dbReference>
<feature type="region of interest" description="Disordered" evidence="5">
    <location>
        <begin position="798"/>
        <end position="837"/>
    </location>
</feature>
<dbReference type="CDD" id="cd00155">
    <property type="entry name" value="RasGEF"/>
    <property type="match status" value="1"/>
</dbReference>
<evidence type="ECO:0000313" key="10">
    <source>
        <dbReference type="EMBL" id="THH11669.1"/>
    </source>
</evidence>
<evidence type="ECO:0000256" key="1">
    <source>
        <dbReference type="ARBA" id="ARBA00022443"/>
    </source>
</evidence>
<dbReference type="CDD" id="cd00201">
    <property type="entry name" value="WW"/>
    <property type="match status" value="1"/>
</dbReference>
<feature type="compositionally biased region" description="Polar residues" evidence="5">
    <location>
        <begin position="202"/>
        <end position="212"/>
    </location>
</feature>
<evidence type="ECO:0000259" key="6">
    <source>
        <dbReference type="PROSITE" id="PS50002"/>
    </source>
</evidence>
<evidence type="ECO:0000259" key="8">
    <source>
        <dbReference type="PROSITE" id="PS50020"/>
    </source>
</evidence>
<dbReference type="InterPro" id="IPR036964">
    <property type="entry name" value="RASGEF_cat_dom_sf"/>
</dbReference>
<dbReference type="InterPro" id="IPR056685">
    <property type="entry name" value="DUF7783"/>
</dbReference>
<dbReference type="Pfam" id="PF25006">
    <property type="entry name" value="DUF7783"/>
    <property type="match status" value="1"/>
</dbReference>
<dbReference type="SMART" id="SM00147">
    <property type="entry name" value="RasGEF"/>
    <property type="match status" value="1"/>
</dbReference>
<dbReference type="GO" id="GO:0005886">
    <property type="term" value="C:plasma membrane"/>
    <property type="evidence" value="ECO:0007669"/>
    <property type="project" value="TreeGrafter"/>
</dbReference>
<dbReference type="SUPFAM" id="SSF51045">
    <property type="entry name" value="WW domain"/>
    <property type="match status" value="1"/>
</dbReference>
<reference evidence="10 11" key="1">
    <citation type="submission" date="2019-02" db="EMBL/GenBank/DDBJ databases">
        <title>Genome sequencing of the rare red list fungi Phellinidium pouzarii.</title>
        <authorList>
            <person name="Buettner E."/>
            <person name="Kellner H."/>
        </authorList>
    </citation>
    <scope>NUCLEOTIDE SEQUENCE [LARGE SCALE GENOMIC DNA]</scope>
    <source>
        <strain evidence="10 11">DSM 108285</strain>
    </source>
</reference>
<dbReference type="Gene3D" id="2.30.30.40">
    <property type="entry name" value="SH3 Domains"/>
    <property type="match status" value="1"/>
</dbReference>
<dbReference type="PROSITE" id="PS50212">
    <property type="entry name" value="RASGEF_NTER"/>
    <property type="match status" value="1"/>
</dbReference>
<dbReference type="InterPro" id="IPR001895">
    <property type="entry name" value="RASGEF_cat_dom"/>
</dbReference>
<dbReference type="PANTHER" id="PTHR23113">
    <property type="entry name" value="GUANINE NUCLEOTIDE EXCHANGE FACTOR"/>
    <property type="match status" value="1"/>
</dbReference>
<dbReference type="SMART" id="SM00456">
    <property type="entry name" value="WW"/>
    <property type="match status" value="2"/>
</dbReference>
<evidence type="ECO:0000256" key="4">
    <source>
        <dbReference type="PROSITE-ProRule" id="PRU00192"/>
    </source>
</evidence>
<dbReference type="Gene3D" id="1.10.840.10">
    <property type="entry name" value="Ras guanine-nucleotide exchange factors catalytic domain"/>
    <property type="match status" value="1"/>
</dbReference>
<feature type="region of interest" description="Disordered" evidence="5">
    <location>
        <begin position="333"/>
        <end position="380"/>
    </location>
</feature>
<keyword evidence="11" id="KW-1185">Reference proteome</keyword>
<feature type="compositionally biased region" description="Polar residues" evidence="5">
    <location>
        <begin position="816"/>
        <end position="826"/>
    </location>
</feature>
<evidence type="ECO:0000259" key="9">
    <source>
        <dbReference type="PROSITE" id="PS50212"/>
    </source>
</evidence>
<feature type="domain" description="SH3" evidence="6">
    <location>
        <begin position="30"/>
        <end position="89"/>
    </location>
</feature>
<dbReference type="InterPro" id="IPR001452">
    <property type="entry name" value="SH3_domain"/>
</dbReference>
<evidence type="ECO:0008006" key="12">
    <source>
        <dbReference type="Google" id="ProtNLM"/>
    </source>
</evidence>
<dbReference type="Pfam" id="PF00018">
    <property type="entry name" value="SH3_1"/>
    <property type="match status" value="1"/>
</dbReference>
<protein>
    <recommendedName>
        <fullName evidence="12">Ras GEF</fullName>
    </recommendedName>
</protein>
<dbReference type="InterPro" id="IPR036020">
    <property type="entry name" value="WW_dom_sf"/>
</dbReference>
<dbReference type="InterPro" id="IPR008937">
    <property type="entry name" value="Ras-like_GEF"/>
</dbReference>
<feature type="domain" description="Ras-GEF" evidence="7">
    <location>
        <begin position="1064"/>
        <end position="1342"/>
    </location>
</feature>
<dbReference type="Pfam" id="PF00617">
    <property type="entry name" value="RasGEF"/>
    <property type="match status" value="1"/>
</dbReference>
<dbReference type="CDD" id="cd06224">
    <property type="entry name" value="REM"/>
    <property type="match status" value="1"/>
</dbReference>
<name>A0A4S4LIA8_9AGAM</name>
<dbReference type="Gene3D" id="1.20.870.10">
    <property type="entry name" value="Son of sevenless (SoS) protein Chain: S domain 1"/>
    <property type="match status" value="1"/>
</dbReference>
<dbReference type="InterPro" id="IPR023578">
    <property type="entry name" value="Ras_GEF_dom_sf"/>
</dbReference>
<dbReference type="InterPro" id="IPR036028">
    <property type="entry name" value="SH3-like_dom_sf"/>
</dbReference>
<evidence type="ECO:0000256" key="2">
    <source>
        <dbReference type="ARBA" id="ARBA00022658"/>
    </source>
</evidence>
<feature type="compositionally biased region" description="Basic and acidic residues" evidence="5">
    <location>
        <begin position="344"/>
        <end position="365"/>
    </location>
</feature>
<accession>A0A4S4LIA8</accession>
<feature type="region of interest" description="Disordered" evidence="5">
    <location>
        <begin position="178"/>
        <end position="212"/>
    </location>
</feature>
<keyword evidence="1 4" id="KW-0728">SH3 domain</keyword>
<dbReference type="PANTHER" id="PTHR23113:SF368">
    <property type="entry name" value="CELL DIVISION CONTROL PROTEIN 25"/>
    <property type="match status" value="1"/>
</dbReference>
<dbReference type="PRINTS" id="PR00452">
    <property type="entry name" value="SH3DOMAIN"/>
</dbReference>
<dbReference type="PROSITE" id="PS50002">
    <property type="entry name" value="SH3"/>
    <property type="match status" value="1"/>
</dbReference>
<evidence type="ECO:0000259" key="7">
    <source>
        <dbReference type="PROSITE" id="PS50009"/>
    </source>
</evidence>
<dbReference type="InterPro" id="IPR000651">
    <property type="entry name" value="Ras-like_Gua-exchang_fac_N"/>
</dbReference>
<feature type="domain" description="N-terminal Ras-GEF" evidence="9">
    <location>
        <begin position="898"/>
        <end position="1028"/>
    </location>
</feature>
<dbReference type="OrthoDB" id="546434at2759"/>